<dbReference type="InterPro" id="IPR001314">
    <property type="entry name" value="Peptidase_S1A"/>
</dbReference>
<sequence>MRILGKSLTLLPPLMLLLLAALVWHTEAHPEGRIINGAQVDITRHSYCVSVRYRRSSSSPYMHECAGVIYSDRGIVTAAQCLVDLTQDTKLIVVAGANTRNGSDGFVYPASRWVHHPQYTPITVDYDIGVIILDTSLDLTQHGLRKIELRPERPATGREAIVIGWGYREEWGPSSPKLEQARVPIVSSEQCNGIYGAGEVTERMICAGDVAQGGTDACQGDTGGPLTVDEQLVGLVSWGRGCGRPGYPSVYTYAPSLKTWIEDTLKSAGVL</sequence>
<dbReference type="InterPro" id="IPR043504">
    <property type="entry name" value="Peptidase_S1_PA_chymotrypsin"/>
</dbReference>
<evidence type="ECO:0000256" key="8">
    <source>
        <dbReference type="ARBA" id="ARBA00023145"/>
    </source>
</evidence>
<feature type="signal peptide" evidence="12">
    <location>
        <begin position="1"/>
        <end position="28"/>
    </location>
</feature>
<feature type="chain" id="PRO_5002812860" description="trypsin" evidence="12">
    <location>
        <begin position="29"/>
        <end position="271"/>
    </location>
</feature>
<protein>
    <recommendedName>
        <fullName evidence="11">trypsin</fullName>
        <ecNumber evidence="11">3.4.21.4</ecNumber>
    </recommendedName>
</protein>
<dbReference type="GO" id="GO:0004252">
    <property type="term" value="F:serine-type endopeptidase activity"/>
    <property type="evidence" value="ECO:0007669"/>
    <property type="project" value="UniProtKB-EC"/>
</dbReference>
<evidence type="ECO:0000256" key="3">
    <source>
        <dbReference type="ARBA" id="ARBA00022525"/>
    </source>
</evidence>
<dbReference type="PhylomeDB" id="B4JVV2"/>
<keyword evidence="4" id="KW-0645">Protease</keyword>
<keyword evidence="8" id="KW-0865">Zymogen</keyword>
<keyword evidence="3" id="KW-0964">Secreted</keyword>
<dbReference type="Pfam" id="PF00089">
    <property type="entry name" value="Trypsin"/>
    <property type="match status" value="1"/>
</dbReference>
<dbReference type="GO" id="GO:0016485">
    <property type="term" value="P:protein processing"/>
    <property type="evidence" value="ECO:0007669"/>
    <property type="project" value="UniProtKB-ARBA"/>
</dbReference>
<dbReference type="MEROPS" id="S01.117"/>
<dbReference type="EC" id="3.4.21.4" evidence="11"/>
<dbReference type="KEGG" id="dgr:6568959"/>
<reference evidence="14 15" key="1">
    <citation type="journal article" date="2007" name="Nature">
        <title>Evolution of genes and genomes on the Drosophila phylogeny.</title>
        <authorList>
            <consortium name="Drosophila 12 Genomes Consortium"/>
            <person name="Clark A.G."/>
            <person name="Eisen M.B."/>
            <person name="Smith D.R."/>
            <person name="Bergman C.M."/>
            <person name="Oliver B."/>
            <person name="Markow T.A."/>
            <person name="Kaufman T.C."/>
            <person name="Kellis M."/>
            <person name="Gelbart W."/>
            <person name="Iyer V.N."/>
            <person name="Pollard D.A."/>
            <person name="Sackton T.B."/>
            <person name="Larracuente A.M."/>
            <person name="Singh N.D."/>
            <person name="Abad J.P."/>
            <person name="Abt D.N."/>
            <person name="Adryan B."/>
            <person name="Aguade M."/>
            <person name="Akashi H."/>
            <person name="Anderson W.W."/>
            <person name="Aquadro C.F."/>
            <person name="Ardell D.H."/>
            <person name="Arguello R."/>
            <person name="Artieri C.G."/>
            <person name="Barbash D.A."/>
            <person name="Barker D."/>
            <person name="Barsanti P."/>
            <person name="Batterham P."/>
            <person name="Batzoglou S."/>
            <person name="Begun D."/>
            <person name="Bhutkar A."/>
            <person name="Blanco E."/>
            <person name="Bosak S.A."/>
            <person name="Bradley R.K."/>
            <person name="Brand A.D."/>
            <person name="Brent M.R."/>
            <person name="Brooks A.N."/>
            <person name="Brown R.H."/>
            <person name="Butlin R.K."/>
            <person name="Caggese C."/>
            <person name="Calvi B.R."/>
            <person name="Bernardo de Carvalho A."/>
            <person name="Caspi A."/>
            <person name="Castrezana S."/>
            <person name="Celniker S.E."/>
            <person name="Chang J.L."/>
            <person name="Chapple C."/>
            <person name="Chatterji S."/>
            <person name="Chinwalla A."/>
            <person name="Civetta A."/>
            <person name="Clifton S.W."/>
            <person name="Comeron J.M."/>
            <person name="Costello J.C."/>
            <person name="Coyne J.A."/>
            <person name="Daub J."/>
            <person name="David R.G."/>
            <person name="Delcher A.L."/>
            <person name="Delehaunty K."/>
            <person name="Do C.B."/>
            <person name="Ebling H."/>
            <person name="Edwards K."/>
            <person name="Eickbush T."/>
            <person name="Evans J.D."/>
            <person name="Filipski A."/>
            <person name="Findeiss S."/>
            <person name="Freyhult E."/>
            <person name="Fulton L."/>
            <person name="Fulton R."/>
            <person name="Garcia A.C."/>
            <person name="Gardiner A."/>
            <person name="Garfield D.A."/>
            <person name="Garvin B.E."/>
            <person name="Gibson G."/>
            <person name="Gilbert D."/>
            <person name="Gnerre S."/>
            <person name="Godfrey J."/>
            <person name="Good R."/>
            <person name="Gotea V."/>
            <person name="Gravely B."/>
            <person name="Greenberg A.J."/>
            <person name="Griffiths-Jones S."/>
            <person name="Gross S."/>
            <person name="Guigo R."/>
            <person name="Gustafson E.A."/>
            <person name="Haerty W."/>
            <person name="Hahn M.W."/>
            <person name="Halligan D.L."/>
            <person name="Halpern A.L."/>
            <person name="Halter G.M."/>
            <person name="Han M.V."/>
            <person name="Heger A."/>
            <person name="Hillier L."/>
            <person name="Hinrichs A.S."/>
            <person name="Holmes I."/>
            <person name="Hoskins R.A."/>
            <person name="Hubisz M.J."/>
            <person name="Hultmark D."/>
            <person name="Huntley M.A."/>
            <person name="Jaffe D.B."/>
            <person name="Jagadeeshan S."/>
            <person name="Jeck W.R."/>
            <person name="Johnson J."/>
            <person name="Jones C.D."/>
            <person name="Jordan W.C."/>
            <person name="Karpen G.H."/>
            <person name="Kataoka E."/>
            <person name="Keightley P.D."/>
            <person name="Kheradpour P."/>
            <person name="Kirkness E.F."/>
            <person name="Koerich L.B."/>
            <person name="Kristiansen K."/>
            <person name="Kudrna D."/>
            <person name="Kulathinal R.J."/>
            <person name="Kumar S."/>
            <person name="Kwok R."/>
            <person name="Lander E."/>
            <person name="Langley C.H."/>
            <person name="Lapoint R."/>
            <person name="Lazzaro B.P."/>
            <person name="Lee S.J."/>
            <person name="Levesque L."/>
            <person name="Li R."/>
            <person name="Lin C.F."/>
            <person name="Lin M.F."/>
            <person name="Lindblad-Toh K."/>
            <person name="Llopart A."/>
            <person name="Long M."/>
            <person name="Low L."/>
            <person name="Lozovsky E."/>
            <person name="Lu J."/>
            <person name="Luo M."/>
            <person name="Machado C.A."/>
            <person name="Makalowski W."/>
            <person name="Marzo M."/>
            <person name="Matsuda M."/>
            <person name="Matzkin L."/>
            <person name="McAllister B."/>
            <person name="McBride C.S."/>
            <person name="McKernan B."/>
            <person name="McKernan K."/>
            <person name="Mendez-Lago M."/>
            <person name="Minx P."/>
            <person name="Mollenhauer M.U."/>
            <person name="Montooth K."/>
            <person name="Mount S.M."/>
            <person name="Mu X."/>
            <person name="Myers E."/>
            <person name="Negre B."/>
            <person name="Newfeld S."/>
            <person name="Nielsen R."/>
            <person name="Noor M.A."/>
            <person name="O'Grady P."/>
            <person name="Pachter L."/>
            <person name="Papaceit M."/>
            <person name="Parisi M.J."/>
            <person name="Parisi M."/>
            <person name="Parts L."/>
            <person name="Pedersen J.S."/>
            <person name="Pesole G."/>
            <person name="Phillippy A.M."/>
            <person name="Ponting C.P."/>
            <person name="Pop M."/>
            <person name="Porcelli D."/>
            <person name="Powell J.R."/>
            <person name="Prohaska S."/>
            <person name="Pruitt K."/>
            <person name="Puig M."/>
            <person name="Quesneville H."/>
            <person name="Ram K.R."/>
            <person name="Rand D."/>
            <person name="Rasmussen M.D."/>
            <person name="Reed L.K."/>
            <person name="Reenan R."/>
            <person name="Reily A."/>
            <person name="Remington K.A."/>
            <person name="Rieger T.T."/>
            <person name="Ritchie M.G."/>
            <person name="Robin C."/>
            <person name="Rogers Y.H."/>
            <person name="Rohde C."/>
            <person name="Rozas J."/>
            <person name="Rubenfield M.J."/>
            <person name="Ruiz A."/>
            <person name="Russo S."/>
            <person name="Salzberg S.L."/>
            <person name="Sanchez-Gracia A."/>
            <person name="Saranga D.J."/>
            <person name="Sato H."/>
            <person name="Schaeffer S.W."/>
            <person name="Schatz M.C."/>
            <person name="Schlenke T."/>
            <person name="Schwartz R."/>
            <person name="Segarra C."/>
            <person name="Singh R.S."/>
            <person name="Sirot L."/>
            <person name="Sirota M."/>
            <person name="Sisneros N.B."/>
            <person name="Smith C.D."/>
            <person name="Smith T.F."/>
            <person name="Spieth J."/>
            <person name="Stage D.E."/>
            <person name="Stark A."/>
            <person name="Stephan W."/>
            <person name="Strausberg R.L."/>
            <person name="Strempel S."/>
            <person name="Sturgill D."/>
            <person name="Sutton G."/>
            <person name="Sutton G.G."/>
            <person name="Tao W."/>
            <person name="Teichmann S."/>
            <person name="Tobari Y.N."/>
            <person name="Tomimura Y."/>
            <person name="Tsolas J.M."/>
            <person name="Valente V.L."/>
            <person name="Venter E."/>
            <person name="Venter J.C."/>
            <person name="Vicario S."/>
            <person name="Vieira F.G."/>
            <person name="Vilella A.J."/>
            <person name="Villasante A."/>
            <person name="Walenz B."/>
            <person name="Wang J."/>
            <person name="Wasserman M."/>
            <person name="Watts T."/>
            <person name="Wilson D."/>
            <person name="Wilson R.K."/>
            <person name="Wing R.A."/>
            <person name="Wolfner M.F."/>
            <person name="Wong A."/>
            <person name="Wong G.K."/>
            <person name="Wu C.I."/>
            <person name="Wu G."/>
            <person name="Yamamoto D."/>
            <person name="Yang H.P."/>
            <person name="Yang S.P."/>
            <person name="Yorke J.A."/>
            <person name="Yoshida K."/>
            <person name="Zdobnov E."/>
            <person name="Zhang P."/>
            <person name="Zhang Y."/>
            <person name="Zimin A.V."/>
            <person name="Baldwin J."/>
            <person name="Abdouelleil A."/>
            <person name="Abdulkadir J."/>
            <person name="Abebe A."/>
            <person name="Abera B."/>
            <person name="Abreu J."/>
            <person name="Acer S.C."/>
            <person name="Aftuck L."/>
            <person name="Alexander A."/>
            <person name="An P."/>
            <person name="Anderson E."/>
            <person name="Anderson S."/>
            <person name="Arachi H."/>
            <person name="Azer M."/>
            <person name="Bachantsang P."/>
            <person name="Barry A."/>
            <person name="Bayul T."/>
            <person name="Berlin A."/>
            <person name="Bessette D."/>
            <person name="Bloom T."/>
            <person name="Blye J."/>
            <person name="Boguslavskiy L."/>
            <person name="Bonnet C."/>
            <person name="Boukhgalter B."/>
            <person name="Bourzgui I."/>
            <person name="Brown A."/>
            <person name="Cahill P."/>
            <person name="Channer S."/>
            <person name="Cheshatsang Y."/>
            <person name="Chuda L."/>
            <person name="Citroen M."/>
            <person name="Collymore A."/>
            <person name="Cooke P."/>
            <person name="Costello M."/>
            <person name="D'Aco K."/>
            <person name="Daza R."/>
            <person name="De Haan G."/>
            <person name="DeGray S."/>
            <person name="DeMaso C."/>
            <person name="Dhargay N."/>
            <person name="Dooley K."/>
            <person name="Dooley E."/>
            <person name="Doricent M."/>
            <person name="Dorje P."/>
            <person name="Dorjee K."/>
            <person name="Dupes A."/>
            <person name="Elong R."/>
            <person name="Falk J."/>
            <person name="Farina A."/>
            <person name="Faro S."/>
            <person name="Ferguson D."/>
            <person name="Fisher S."/>
            <person name="Foley C.D."/>
            <person name="Franke A."/>
            <person name="Friedrich D."/>
            <person name="Gadbois L."/>
            <person name="Gearin G."/>
            <person name="Gearin C.R."/>
            <person name="Giannoukos G."/>
            <person name="Goode T."/>
            <person name="Graham J."/>
            <person name="Grandbois E."/>
            <person name="Grewal S."/>
            <person name="Gyaltsen K."/>
            <person name="Hafez N."/>
            <person name="Hagos B."/>
            <person name="Hall J."/>
            <person name="Henson C."/>
            <person name="Hollinger A."/>
            <person name="Honan T."/>
            <person name="Huard M.D."/>
            <person name="Hughes L."/>
            <person name="Hurhula B."/>
            <person name="Husby M.E."/>
            <person name="Kamat A."/>
            <person name="Kanga B."/>
            <person name="Kashin S."/>
            <person name="Khazanovich D."/>
            <person name="Kisner P."/>
            <person name="Lance K."/>
            <person name="Lara M."/>
            <person name="Lee W."/>
            <person name="Lennon N."/>
            <person name="Letendre F."/>
            <person name="LeVine R."/>
            <person name="Lipovsky A."/>
            <person name="Liu X."/>
            <person name="Liu J."/>
            <person name="Liu S."/>
            <person name="Lokyitsang T."/>
            <person name="Lokyitsang Y."/>
            <person name="Lubonja R."/>
            <person name="Lui A."/>
            <person name="MacDonald P."/>
            <person name="Magnisalis V."/>
            <person name="Maru K."/>
            <person name="Matthews C."/>
            <person name="McCusker W."/>
            <person name="McDonough S."/>
            <person name="Mehta T."/>
            <person name="Meldrim J."/>
            <person name="Meneus L."/>
            <person name="Mihai O."/>
            <person name="Mihalev A."/>
            <person name="Mihova T."/>
            <person name="Mittelman R."/>
            <person name="Mlenga V."/>
            <person name="Montmayeur A."/>
            <person name="Mulrain L."/>
            <person name="Navidi A."/>
            <person name="Naylor J."/>
            <person name="Negash T."/>
            <person name="Nguyen T."/>
            <person name="Nguyen N."/>
            <person name="Nicol R."/>
            <person name="Norbu C."/>
            <person name="Norbu N."/>
            <person name="Novod N."/>
            <person name="O'Neill B."/>
            <person name="Osman S."/>
            <person name="Markiewicz E."/>
            <person name="Oyono O.L."/>
            <person name="Patti C."/>
            <person name="Phunkhang P."/>
            <person name="Pierre F."/>
            <person name="Priest M."/>
            <person name="Raghuraman S."/>
            <person name="Rege F."/>
            <person name="Reyes R."/>
            <person name="Rise C."/>
            <person name="Rogov P."/>
            <person name="Ross K."/>
            <person name="Ryan E."/>
            <person name="Settipalli S."/>
            <person name="Shea T."/>
            <person name="Sherpa N."/>
            <person name="Shi L."/>
            <person name="Shih D."/>
            <person name="Sparrow T."/>
            <person name="Spaulding J."/>
            <person name="Stalker J."/>
            <person name="Stange-Thomann N."/>
            <person name="Stavropoulos S."/>
            <person name="Stone C."/>
            <person name="Strader C."/>
            <person name="Tesfaye S."/>
            <person name="Thomson T."/>
            <person name="Thoulutsang Y."/>
            <person name="Thoulutsang D."/>
            <person name="Topham K."/>
            <person name="Topping I."/>
            <person name="Tsamla T."/>
            <person name="Vassiliev H."/>
            <person name="Vo A."/>
            <person name="Wangchuk T."/>
            <person name="Wangdi T."/>
            <person name="Weiand M."/>
            <person name="Wilkinson J."/>
            <person name="Wilson A."/>
            <person name="Yadav S."/>
            <person name="Young G."/>
            <person name="Yu Q."/>
            <person name="Zembek L."/>
            <person name="Zhong D."/>
            <person name="Zimmer A."/>
            <person name="Zwirko Z."/>
            <person name="Jaffe D.B."/>
            <person name="Alvarez P."/>
            <person name="Brockman W."/>
            <person name="Butler J."/>
            <person name="Chin C."/>
            <person name="Gnerre S."/>
            <person name="Grabherr M."/>
            <person name="Kleber M."/>
            <person name="Mauceli E."/>
            <person name="MacCallum I."/>
        </authorList>
    </citation>
    <scope>NUCLEOTIDE SEQUENCE [LARGE SCALE GENOMIC DNA]</scope>
    <source>
        <strain evidence="15">Tucson 15287-2541.00</strain>
    </source>
</reference>
<keyword evidence="5 12" id="KW-0732">Signal</keyword>
<dbReference type="InterPro" id="IPR009003">
    <property type="entry name" value="Peptidase_S1_PA"/>
</dbReference>
<dbReference type="PANTHER" id="PTHR24276:SF91">
    <property type="entry name" value="AT26814P-RELATED"/>
    <property type="match status" value="1"/>
</dbReference>
<evidence type="ECO:0000256" key="11">
    <source>
        <dbReference type="ARBA" id="ARBA00038868"/>
    </source>
</evidence>
<dbReference type="SMART" id="SM00020">
    <property type="entry name" value="Tryp_SPc"/>
    <property type="match status" value="1"/>
</dbReference>
<keyword evidence="7" id="KW-0720">Serine protease</keyword>
<dbReference type="EMBL" id="CH916375">
    <property type="protein sequence ID" value="EDV98090.1"/>
    <property type="molecule type" value="Genomic_DNA"/>
</dbReference>
<dbReference type="InParanoid" id="B4JVV2"/>
<comment type="similarity">
    <text evidence="2">Belongs to the peptidase S1 family.</text>
</comment>
<dbReference type="HOGENOM" id="CLU_006842_7_1_1"/>
<dbReference type="OrthoDB" id="10059102at2759"/>
<proteinExistence type="inferred from homology"/>
<organism evidence="15">
    <name type="scientific">Drosophila grimshawi</name>
    <name type="common">Hawaiian fruit fly</name>
    <name type="synonym">Idiomyia grimshawi</name>
    <dbReference type="NCBI Taxonomy" id="7222"/>
    <lineage>
        <taxon>Eukaryota</taxon>
        <taxon>Metazoa</taxon>
        <taxon>Ecdysozoa</taxon>
        <taxon>Arthropoda</taxon>
        <taxon>Hexapoda</taxon>
        <taxon>Insecta</taxon>
        <taxon>Pterygota</taxon>
        <taxon>Neoptera</taxon>
        <taxon>Endopterygota</taxon>
        <taxon>Diptera</taxon>
        <taxon>Brachycera</taxon>
        <taxon>Muscomorpha</taxon>
        <taxon>Ephydroidea</taxon>
        <taxon>Drosophilidae</taxon>
        <taxon>Drosophila</taxon>
        <taxon>Hawaiian Drosophila</taxon>
    </lineage>
</organism>
<evidence type="ECO:0000256" key="10">
    <source>
        <dbReference type="ARBA" id="ARBA00036320"/>
    </source>
</evidence>
<evidence type="ECO:0000256" key="5">
    <source>
        <dbReference type="ARBA" id="ARBA00022729"/>
    </source>
</evidence>
<gene>
    <name evidence="14" type="primary">Dgri\GH22869</name>
    <name evidence="14" type="ORF">Dgri_GH22869</name>
</gene>
<keyword evidence="6" id="KW-0378">Hydrolase</keyword>
<dbReference type="PANTHER" id="PTHR24276">
    <property type="entry name" value="POLYSERASE-RELATED"/>
    <property type="match status" value="1"/>
</dbReference>
<dbReference type="STRING" id="7222.B4JVV2"/>
<dbReference type="PRINTS" id="PR00722">
    <property type="entry name" value="CHYMOTRYPSIN"/>
</dbReference>
<dbReference type="Proteomes" id="UP000001070">
    <property type="component" value="Unassembled WGS sequence"/>
</dbReference>
<accession>B4JVV2</accession>
<dbReference type="InterPro" id="IPR001254">
    <property type="entry name" value="Trypsin_dom"/>
</dbReference>
<evidence type="ECO:0000256" key="12">
    <source>
        <dbReference type="SAM" id="SignalP"/>
    </source>
</evidence>
<evidence type="ECO:0000256" key="1">
    <source>
        <dbReference type="ARBA" id="ARBA00004239"/>
    </source>
</evidence>
<name>B4JVV2_DROGR</name>
<evidence type="ECO:0000259" key="13">
    <source>
        <dbReference type="PROSITE" id="PS50240"/>
    </source>
</evidence>
<dbReference type="eggNOG" id="KOG3627">
    <property type="taxonomic scope" value="Eukaryota"/>
</dbReference>
<keyword evidence="15" id="KW-1185">Reference proteome</keyword>
<evidence type="ECO:0000256" key="4">
    <source>
        <dbReference type="ARBA" id="ARBA00022670"/>
    </source>
</evidence>
<dbReference type="SUPFAM" id="SSF50494">
    <property type="entry name" value="Trypsin-like serine proteases"/>
    <property type="match status" value="1"/>
</dbReference>
<evidence type="ECO:0000256" key="2">
    <source>
        <dbReference type="ARBA" id="ARBA00007664"/>
    </source>
</evidence>
<dbReference type="InterPro" id="IPR050430">
    <property type="entry name" value="Peptidase_S1"/>
</dbReference>
<evidence type="ECO:0000256" key="9">
    <source>
        <dbReference type="ARBA" id="ARBA00023157"/>
    </source>
</evidence>
<dbReference type="FunCoup" id="B4JVV2">
    <property type="interactions" value="61"/>
</dbReference>
<dbReference type="AlphaFoldDB" id="B4JVV2"/>
<evidence type="ECO:0000313" key="15">
    <source>
        <dbReference type="Proteomes" id="UP000001070"/>
    </source>
</evidence>
<evidence type="ECO:0000313" key="14">
    <source>
        <dbReference type="EMBL" id="EDV98090.1"/>
    </source>
</evidence>
<dbReference type="SMR" id="B4JVV2"/>
<evidence type="ECO:0000256" key="7">
    <source>
        <dbReference type="ARBA" id="ARBA00022825"/>
    </source>
</evidence>
<evidence type="ECO:0000256" key="6">
    <source>
        <dbReference type="ARBA" id="ARBA00022801"/>
    </source>
</evidence>
<dbReference type="GO" id="GO:0005576">
    <property type="term" value="C:extracellular region"/>
    <property type="evidence" value="ECO:0007669"/>
    <property type="project" value="UniProtKB-SubCell"/>
</dbReference>
<keyword evidence="9" id="KW-1015">Disulfide bond</keyword>
<feature type="domain" description="Peptidase S1" evidence="13">
    <location>
        <begin position="34"/>
        <end position="266"/>
    </location>
</feature>
<dbReference type="FunFam" id="2.40.10.10:FF:000047">
    <property type="entry name" value="Trypsin eta"/>
    <property type="match status" value="1"/>
</dbReference>
<dbReference type="PROSITE" id="PS50240">
    <property type="entry name" value="TRYPSIN_DOM"/>
    <property type="match status" value="1"/>
</dbReference>
<dbReference type="CDD" id="cd00190">
    <property type="entry name" value="Tryp_SPc"/>
    <property type="match status" value="1"/>
</dbReference>
<dbReference type="OMA" id="NWTHHPN"/>
<comment type="catalytic activity">
    <reaction evidence="10">
        <text>Preferential cleavage: Arg-|-Xaa, Lys-|-Xaa.</text>
        <dbReference type="EC" id="3.4.21.4"/>
    </reaction>
</comment>
<dbReference type="Gene3D" id="2.40.10.10">
    <property type="entry name" value="Trypsin-like serine proteases"/>
    <property type="match status" value="1"/>
</dbReference>
<comment type="subcellular location">
    <subcellularLocation>
        <location evidence="1">Secreted</location>
        <location evidence="1">Extracellular space</location>
    </subcellularLocation>
</comment>